<accession>A0AAF3ED96</accession>
<dbReference type="EC" id="2.1.1.56" evidence="1"/>
<feature type="domain" description="MRNA cap 0 methyltransferase" evidence="9">
    <location>
        <begin position="1"/>
        <end position="302"/>
    </location>
</feature>
<dbReference type="CDD" id="cd02440">
    <property type="entry name" value="AdoMet_MTases"/>
    <property type="match status" value="1"/>
</dbReference>
<keyword evidence="5" id="KW-0694">RNA-binding</keyword>
<dbReference type="GO" id="GO:0004482">
    <property type="term" value="F:mRNA 5'-cap (guanine-N7-)-methyltransferase activity"/>
    <property type="evidence" value="ECO:0007669"/>
    <property type="project" value="UniProtKB-EC"/>
</dbReference>
<dbReference type="GO" id="GO:0005634">
    <property type="term" value="C:nucleus"/>
    <property type="evidence" value="ECO:0007669"/>
    <property type="project" value="TreeGrafter"/>
</dbReference>
<organism evidence="10 11">
    <name type="scientific">Mesorhabditis belari</name>
    <dbReference type="NCBI Taxonomy" id="2138241"/>
    <lineage>
        <taxon>Eukaryota</taxon>
        <taxon>Metazoa</taxon>
        <taxon>Ecdysozoa</taxon>
        <taxon>Nematoda</taxon>
        <taxon>Chromadorea</taxon>
        <taxon>Rhabditida</taxon>
        <taxon>Rhabditina</taxon>
        <taxon>Rhabditomorpha</taxon>
        <taxon>Rhabditoidea</taxon>
        <taxon>Rhabditidae</taxon>
        <taxon>Mesorhabditinae</taxon>
        <taxon>Mesorhabditis</taxon>
    </lineage>
</organism>
<evidence type="ECO:0000256" key="7">
    <source>
        <dbReference type="ARBA" id="ARBA00044712"/>
    </source>
</evidence>
<dbReference type="InterPro" id="IPR004971">
    <property type="entry name" value="mRNA_G-N7_MeTrfase_dom"/>
</dbReference>
<dbReference type="InterPro" id="IPR039753">
    <property type="entry name" value="RG7MT1"/>
</dbReference>
<dbReference type="AlphaFoldDB" id="A0AAF3ED96"/>
<evidence type="ECO:0000256" key="2">
    <source>
        <dbReference type="ARBA" id="ARBA00022603"/>
    </source>
</evidence>
<dbReference type="GO" id="GO:0003723">
    <property type="term" value="F:RNA binding"/>
    <property type="evidence" value="ECO:0007669"/>
    <property type="project" value="UniProtKB-KW"/>
</dbReference>
<keyword evidence="6" id="KW-0506">mRNA capping</keyword>
<dbReference type="WBParaSite" id="MBELARI_LOCUS11948">
    <property type="protein sequence ID" value="MBELARI_LOCUS11948"/>
    <property type="gene ID" value="MBELARI_LOCUS11948"/>
</dbReference>
<feature type="compositionally biased region" description="Polar residues" evidence="8">
    <location>
        <begin position="729"/>
        <end position="749"/>
    </location>
</feature>
<dbReference type="PANTHER" id="PTHR12189">
    <property type="entry name" value="MRNA GUANINE-7- METHYLTRANSFERASE"/>
    <property type="match status" value="1"/>
</dbReference>
<evidence type="ECO:0000256" key="3">
    <source>
        <dbReference type="ARBA" id="ARBA00022679"/>
    </source>
</evidence>
<proteinExistence type="predicted"/>
<name>A0AAF3ED96_9BILA</name>
<comment type="catalytic activity">
    <reaction evidence="7">
        <text>a 5'-end (5'-triphosphoguanosine)-ribonucleoside in mRNA + S-adenosyl-L-methionine = a 5'-end (N(7)-methyl 5'-triphosphoguanosine)-ribonucleoside in mRNA + S-adenosyl-L-homocysteine</text>
        <dbReference type="Rhea" id="RHEA:67008"/>
        <dbReference type="Rhea" id="RHEA-COMP:17166"/>
        <dbReference type="Rhea" id="RHEA-COMP:17167"/>
        <dbReference type="ChEBI" id="CHEBI:57856"/>
        <dbReference type="ChEBI" id="CHEBI:59789"/>
        <dbReference type="ChEBI" id="CHEBI:156461"/>
        <dbReference type="ChEBI" id="CHEBI:167617"/>
        <dbReference type="EC" id="2.1.1.56"/>
    </reaction>
</comment>
<keyword evidence="3" id="KW-0808">Transferase</keyword>
<feature type="region of interest" description="Disordered" evidence="8">
    <location>
        <begin position="304"/>
        <end position="341"/>
    </location>
</feature>
<dbReference type="PANTHER" id="PTHR12189:SF2">
    <property type="entry name" value="MRNA CAP GUANINE-N7 METHYLTRANSFERASE"/>
    <property type="match status" value="1"/>
</dbReference>
<sequence>MNNWIKSALIGDISDRLKRDGCYNPRVLDLACGKGGDLRKWQFANVKSIVMADIAEVSIDQAKGRYEEMQARRQANFAAQFIVADCCKERLLEKYEEKQQFDLVSCQFALHYSFITQESAQMFLKNCTENIRPGGYFLGSLPDANRIVWAARQGDGEFKNSVCSIKFSKPEEILNGAQPPLFGSEFHFTLDAQVNCPEFLCHFPLLVKMLEECDMELVYQLPFPDAIKHYKEARRDGLILFDRMKALETYPATGDKKLAGADEDYEHPKKLQDQFDMASIGTLSKPEWEAVSMYIVFVFRKKGGKPREPSNRQSHGEWKKPRLAEKTEEPLENNDGQSEDSEATKIINLAAAEFFDDRLANFLPEPKYFLNLFKKKRIETPKSPTLWICEIHQKHSWYGPTTSKSVSNDSLNAIMKQMYPGNQLISYAETPFAQVYAREIGFEDGCAKCGRIGVPWITPINPASSFALGRYIEPNCWEPIEGARMCRKHFPEALLQGEIDVNFRSFHNGKSAKFGKVTVDCVFCEYCETFCSPVEAVPVDNPDHLPHSFPSHLAERVRNMPSESLYFCNKHFLTGVTENCRICRKFPGEYFTMQNESVRQSMGEFWKVLLDSRTRICRSHVGEKFISSRKGELFLMSVICDYCQAKVHLLDTYGGFAPQMISSPFPRPFLSRVEKKTIADVRICRRHYKGHDGSRATSKLHYTIMSALKASSQESASVLRGITEISPPRSKQSSLKEVTRRTNGQKRNYSNSWGESKLEDFISFWNRNATECLTSDFVEEEDQALFKMPKLETEETLSKVESLREIKKEPPTD</sequence>
<dbReference type="Proteomes" id="UP000887575">
    <property type="component" value="Unassembled WGS sequence"/>
</dbReference>
<reference evidence="11" key="1">
    <citation type="submission" date="2024-02" db="UniProtKB">
        <authorList>
            <consortium name="WormBaseParasite"/>
        </authorList>
    </citation>
    <scope>IDENTIFICATION</scope>
</reference>
<evidence type="ECO:0000256" key="6">
    <source>
        <dbReference type="ARBA" id="ARBA00023042"/>
    </source>
</evidence>
<dbReference type="SUPFAM" id="SSF53335">
    <property type="entry name" value="S-adenosyl-L-methionine-dependent methyltransferases"/>
    <property type="match status" value="1"/>
</dbReference>
<dbReference type="Pfam" id="PF03291">
    <property type="entry name" value="mRNA_G-N7_MeTrfase"/>
    <property type="match status" value="1"/>
</dbReference>
<keyword evidence="2" id="KW-0489">Methyltransferase</keyword>
<dbReference type="InterPro" id="IPR029063">
    <property type="entry name" value="SAM-dependent_MTases_sf"/>
</dbReference>
<feature type="region of interest" description="Disordered" evidence="8">
    <location>
        <begin position="726"/>
        <end position="749"/>
    </location>
</feature>
<keyword evidence="10" id="KW-1185">Reference proteome</keyword>
<keyword evidence="6" id="KW-0507">mRNA processing</keyword>
<evidence type="ECO:0000259" key="9">
    <source>
        <dbReference type="PROSITE" id="PS51562"/>
    </source>
</evidence>
<evidence type="ECO:0000256" key="8">
    <source>
        <dbReference type="SAM" id="MobiDB-lite"/>
    </source>
</evidence>
<keyword evidence="4" id="KW-0949">S-adenosyl-L-methionine</keyword>
<feature type="compositionally biased region" description="Basic and acidic residues" evidence="8">
    <location>
        <begin position="305"/>
        <end position="329"/>
    </location>
</feature>
<dbReference type="PROSITE" id="PS51562">
    <property type="entry name" value="RNA_CAP0_MT"/>
    <property type="match status" value="1"/>
</dbReference>
<evidence type="ECO:0000313" key="11">
    <source>
        <dbReference type="WBParaSite" id="MBELARI_LOCUS11948"/>
    </source>
</evidence>
<evidence type="ECO:0000256" key="1">
    <source>
        <dbReference type="ARBA" id="ARBA00011926"/>
    </source>
</evidence>
<evidence type="ECO:0000313" key="10">
    <source>
        <dbReference type="Proteomes" id="UP000887575"/>
    </source>
</evidence>
<dbReference type="Gene3D" id="3.40.50.150">
    <property type="entry name" value="Vaccinia Virus protein VP39"/>
    <property type="match status" value="1"/>
</dbReference>
<protein>
    <recommendedName>
        <fullName evidence="1">mRNA (guanine-N(7))-methyltransferase</fullName>
        <ecNumber evidence="1">2.1.1.56</ecNumber>
    </recommendedName>
</protein>
<evidence type="ECO:0000256" key="4">
    <source>
        <dbReference type="ARBA" id="ARBA00022691"/>
    </source>
</evidence>
<evidence type="ECO:0000256" key="5">
    <source>
        <dbReference type="ARBA" id="ARBA00022884"/>
    </source>
</evidence>